<reference evidence="3" key="1">
    <citation type="journal article" date="2019" name="Int. J. Syst. Evol. Microbiol.">
        <title>The Global Catalogue of Microorganisms (GCM) 10K type strain sequencing project: providing services to taxonomists for standard genome sequencing and annotation.</title>
        <authorList>
            <consortium name="The Broad Institute Genomics Platform"/>
            <consortium name="The Broad Institute Genome Sequencing Center for Infectious Disease"/>
            <person name="Wu L."/>
            <person name="Ma J."/>
        </authorList>
    </citation>
    <scope>NUCLEOTIDE SEQUENCE [LARGE SCALE GENOMIC DNA]</scope>
    <source>
        <strain evidence="3">KCTC 52366</strain>
    </source>
</reference>
<dbReference type="Proteomes" id="UP001595632">
    <property type="component" value="Unassembled WGS sequence"/>
</dbReference>
<name>A0ABV7GRI9_9RHOB</name>
<comment type="caution">
    <text evidence="2">The sequence shown here is derived from an EMBL/GenBank/DDBJ whole genome shotgun (WGS) entry which is preliminary data.</text>
</comment>
<evidence type="ECO:0000313" key="2">
    <source>
        <dbReference type="EMBL" id="MFC3142750.1"/>
    </source>
</evidence>
<evidence type="ECO:0000313" key="3">
    <source>
        <dbReference type="Proteomes" id="UP001595632"/>
    </source>
</evidence>
<evidence type="ECO:0000256" key="1">
    <source>
        <dbReference type="SAM" id="Phobius"/>
    </source>
</evidence>
<keyword evidence="1" id="KW-0472">Membrane</keyword>
<keyword evidence="1" id="KW-1133">Transmembrane helix</keyword>
<feature type="transmembrane region" description="Helical" evidence="1">
    <location>
        <begin position="6"/>
        <end position="27"/>
    </location>
</feature>
<dbReference type="EMBL" id="JBHRTB010000010">
    <property type="protein sequence ID" value="MFC3142750.1"/>
    <property type="molecule type" value="Genomic_DNA"/>
</dbReference>
<organism evidence="2 3">
    <name type="scientific">Psychromarinibacter halotolerans</name>
    <dbReference type="NCBI Taxonomy" id="1775175"/>
    <lineage>
        <taxon>Bacteria</taxon>
        <taxon>Pseudomonadati</taxon>
        <taxon>Pseudomonadota</taxon>
        <taxon>Alphaproteobacteria</taxon>
        <taxon>Rhodobacterales</taxon>
        <taxon>Paracoccaceae</taxon>
        <taxon>Psychromarinibacter</taxon>
    </lineage>
</organism>
<protein>
    <submittedName>
        <fullName evidence="2">Uncharacterized protein</fullName>
    </submittedName>
</protein>
<accession>A0ABV7GRI9</accession>
<gene>
    <name evidence="2" type="ORF">ACFOGP_08515</name>
</gene>
<sequence length="71" mass="7842">MDWLIWLGAAVSLVGLVGLVWCIVIVVRAKRQNLSDDELRDRVRRVIPLNMGALLLSVFGLIIVVFGIVLG</sequence>
<keyword evidence="3" id="KW-1185">Reference proteome</keyword>
<dbReference type="RefSeq" id="WP_275633535.1">
    <property type="nucleotide sequence ID" value="NZ_JARGYD010000005.1"/>
</dbReference>
<proteinExistence type="predicted"/>
<keyword evidence="1" id="KW-0812">Transmembrane</keyword>
<feature type="transmembrane region" description="Helical" evidence="1">
    <location>
        <begin position="47"/>
        <end position="70"/>
    </location>
</feature>